<feature type="region of interest" description="Disordered" evidence="9">
    <location>
        <begin position="292"/>
        <end position="319"/>
    </location>
</feature>
<dbReference type="RefSeq" id="WP_144261072.1">
    <property type="nucleotide sequence ID" value="NZ_QMDX01000002.1"/>
</dbReference>
<evidence type="ECO:0000256" key="4">
    <source>
        <dbReference type="ARBA" id="ARBA00022692"/>
    </source>
</evidence>
<dbReference type="InterPro" id="IPR026392">
    <property type="entry name" value="Exo/Archaeosortase_dom"/>
</dbReference>
<feature type="transmembrane region" description="Helical" evidence="10">
    <location>
        <begin position="60"/>
        <end position="81"/>
    </location>
</feature>
<evidence type="ECO:0000256" key="6">
    <source>
        <dbReference type="ARBA" id="ARBA00022989"/>
    </source>
</evidence>
<reference evidence="11 12" key="1">
    <citation type="submission" date="2018-06" db="EMBL/GenBank/DDBJ databases">
        <title>Natronomonas sp. F16-60 a new haloarchaeon isolated from a solar saltern of Isla Cristina, Huelva, Spain.</title>
        <authorList>
            <person name="Duran-Viseras A."/>
            <person name="Sanchez-Porro C."/>
            <person name="Ventosa A."/>
        </authorList>
    </citation>
    <scope>NUCLEOTIDE SEQUENCE [LARGE SCALE GENOMIC DNA]</scope>
    <source>
        <strain evidence="11 12">F16-60</strain>
    </source>
</reference>
<feature type="transmembrane region" description="Helical" evidence="10">
    <location>
        <begin position="35"/>
        <end position="54"/>
    </location>
</feature>
<keyword evidence="2" id="KW-1003">Cell membrane</keyword>
<evidence type="ECO:0000256" key="9">
    <source>
        <dbReference type="SAM" id="MobiDB-lite"/>
    </source>
</evidence>
<comment type="subcellular location">
    <subcellularLocation>
        <location evidence="1">Cell membrane</location>
        <topology evidence="1">Multi-pass membrane protein</topology>
    </subcellularLocation>
</comment>
<keyword evidence="5 11" id="KW-0378">Hydrolase</keyword>
<feature type="transmembrane region" description="Helical" evidence="10">
    <location>
        <begin position="93"/>
        <end position="111"/>
    </location>
</feature>
<dbReference type="Pfam" id="PF09721">
    <property type="entry name" value="Exosortase_EpsH"/>
    <property type="match status" value="1"/>
</dbReference>
<sequence length="319" mass="34087">MPQGPADPLAWLAVAAFVAAVLAEARDRRTARFVAAGAWVLFAVFWLALIPQFLLVEKSAIEGVLSALGVPASLSAAYLLYRGRESLLVITRGVAVMGLIYLPATTIPWLYGPLVETTTAQVDFLIRLAGYDPMVTAGDKGLRNTFVFTTGGHRYETFIILACTGLGSMAIFAGVIAAVRAPLRRKLAALALSVPVIWVLNLVRNAFIAVAFGKQWFQVAVPQLTALFGIPPGDEGLVSFYLADKVLAQSASVAALLLITYPVVRVLPELATVLDDALYVLTHREFQVAETLGLDDDGQTEPTTPDPDPGPVGPARDDD</sequence>
<evidence type="ECO:0000256" key="2">
    <source>
        <dbReference type="ARBA" id="ARBA00022475"/>
    </source>
</evidence>
<dbReference type="GO" id="GO:0006508">
    <property type="term" value="P:proteolysis"/>
    <property type="evidence" value="ECO:0007669"/>
    <property type="project" value="UniProtKB-KW"/>
</dbReference>
<dbReference type="InterPro" id="IPR014522">
    <property type="entry name" value="ArtA"/>
</dbReference>
<feature type="active site" description="Proton donor" evidence="8">
    <location>
        <position position="204"/>
    </location>
</feature>
<evidence type="ECO:0000256" key="5">
    <source>
        <dbReference type="ARBA" id="ARBA00022801"/>
    </source>
</evidence>
<dbReference type="Proteomes" id="UP000319894">
    <property type="component" value="Unassembled WGS sequence"/>
</dbReference>
<keyword evidence="12" id="KW-1185">Reference proteome</keyword>
<keyword evidence="7 10" id="KW-0472">Membrane</keyword>
<proteinExistence type="predicted"/>
<dbReference type="GO" id="GO:0008233">
    <property type="term" value="F:peptidase activity"/>
    <property type="evidence" value="ECO:0007669"/>
    <property type="project" value="UniProtKB-KW"/>
</dbReference>
<dbReference type="GO" id="GO:0005886">
    <property type="term" value="C:plasma membrane"/>
    <property type="evidence" value="ECO:0007669"/>
    <property type="project" value="UniProtKB-SubCell"/>
</dbReference>
<keyword evidence="6 10" id="KW-1133">Transmembrane helix</keyword>
<dbReference type="NCBIfam" id="TIGR04125">
    <property type="entry name" value="exosort_PGF_TRM"/>
    <property type="match status" value="1"/>
</dbReference>
<dbReference type="EMBL" id="QMDX01000002">
    <property type="protein sequence ID" value="TSD15232.1"/>
    <property type="molecule type" value="Genomic_DNA"/>
</dbReference>
<name>A0A554NCX5_9EURY</name>
<feature type="active site" description="Acyl-thioester intermediate" evidence="8">
    <location>
        <position position="163"/>
    </location>
</feature>
<accession>A0A554NCX5</accession>
<evidence type="ECO:0000313" key="11">
    <source>
        <dbReference type="EMBL" id="TSD15232.1"/>
    </source>
</evidence>
<comment type="caution">
    <text evidence="11">The sequence shown here is derived from an EMBL/GenBank/DDBJ whole genome shotgun (WGS) entry which is preliminary data.</text>
</comment>
<evidence type="ECO:0000256" key="1">
    <source>
        <dbReference type="ARBA" id="ARBA00004651"/>
    </source>
</evidence>
<gene>
    <name evidence="11" type="primary">artA</name>
    <name evidence="11" type="ORF">DP107_05120</name>
</gene>
<dbReference type="NCBIfam" id="TIGR04178">
    <property type="entry name" value="exo_archaeo"/>
    <property type="match status" value="1"/>
</dbReference>
<dbReference type="EC" id="3.4.22.-" evidence="11"/>
<feature type="transmembrane region" description="Helical" evidence="10">
    <location>
        <begin position="158"/>
        <end position="180"/>
    </location>
</feature>
<dbReference type="OrthoDB" id="200496at2157"/>
<keyword evidence="4 10" id="KW-0812">Transmembrane</keyword>
<organism evidence="11 12">
    <name type="scientific">Haloglomus irregulare</name>
    <dbReference type="NCBI Taxonomy" id="2234134"/>
    <lineage>
        <taxon>Archaea</taxon>
        <taxon>Methanobacteriati</taxon>
        <taxon>Methanobacteriota</taxon>
        <taxon>Stenosarchaea group</taxon>
        <taxon>Halobacteria</taxon>
        <taxon>Halobacteriales</taxon>
        <taxon>Natronomonadaceae</taxon>
        <taxon>Haloglomus</taxon>
    </lineage>
</organism>
<evidence type="ECO:0000313" key="12">
    <source>
        <dbReference type="Proteomes" id="UP000319894"/>
    </source>
</evidence>
<evidence type="ECO:0000256" key="8">
    <source>
        <dbReference type="PIRSR" id="PIRSR025737-1"/>
    </source>
</evidence>
<dbReference type="PIRSF" id="PIRSF025737">
    <property type="entry name" value="Cyco1"/>
    <property type="match status" value="1"/>
</dbReference>
<feature type="transmembrane region" description="Helical" evidence="10">
    <location>
        <begin position="187"/>
        <end position="212"/>
    </location>
</feature>
<evidence type="ECO:0000256" key="7">
    <source>
        <dbReference type="ARBA" id="ARBA00023136"/>
    </source>
</evidence>
<keyword evidence="3" id="KW-0645">Protease</keyword>
<evidence type="ECO:0000256" key="3">
    <source>
        <dbReference type="ARBA" id="ARBA00022670"/>
    </source>
</evidence>
<evidence type="ECO:0000256" key="10">
    <source>
        <dbReference type="SAM" id="Phobius"/>
    </source>
</evidence>
<protein>
    <submittedName>
        <fullName evidence="11">Archaeosortase A</fullName>
        <ecNumber evidence="11">3.4.22.-</ecNumber>
    </submittedName>
</protein>
<dbReference type="InParanoid" id="A0A554NCX5"/>
<dbReference type="InterPro" id="IPR019127">
    <property type="entry name" value="Exosortase"/>
</dbReference>
<dbReference type="AlphaFoldDB" id="A0A554NCX5"/>
<feature type="transmembrane region" description="Helical" evidence="10">
    <location>
        <begin position="6"/>
        <end position="23"/>
    </location>
</feature>